<dbReference type="InterPro" id="IPR004603">
    <property type="entry name" value="DNA_mismatch_endonuc_vsr"/>
</dbReference>
<evidence type="ECO:0000256" key="5">
    <source>
        <dbReference type="ARBA" id="ARBA00023204"/>
    </source>
</evidence>
<evidence type="ECO:0000256" key="1">
    <source>
        <dbReference type="ARBA" id="ARBA00022722"/>
    </source>
</evidence>
<keyword evidence="3 6" id="KW-0227">DNA damage</keyword>
<dbReference type="GO" id="GO:0006298">
    <property type="term" value="P:mismatch repair"/>
    <property type="evidence" value="ECO:0007669"/>
    <property type="project" value="UniProtKB-UniRule"/>
</dbReference>
<dbReference type="GO" id="GO:0016787">
    <property type="term" value="F:hydrolase activity"/>
    <property type="evidence" value="ECO:0007669"/>
    <property type="project" value="UniProtKB-KW"/>
</dbReference>
<dbReference type="Gene3D" id="3.40.960.10">
    <property type="entry name" value="VSR Endonuclease"/>
    <property type="match status" value="1"/>
</dbReference>
<feature type="domain" description="DUF559" evidence="7">
    <location>
        <begin position="93"/>
        <end position="134"/>
    </location>
</feature>
<comment type="similarity">
    <text evidence="6">Belongs to the vsr family.</text>
</comment>
<dbReference type="InterPro" id="IPR011335">
    <property type="entry name" value="Restrct_endonuc-II-like"/>
</dbReference>
<evidence type="ECO:0000259" key="7">
    <source>
        <dbReference type="Pfam" id="PF04480"/>
    </source>
</evidence>
<comment type="function">
    <text evidence="6">May nick specific sequences that contain T:G mispairs resulting from m5C-deamination.</text>
</comment>
<dbReference type="EMBL" id="OCNH01000003">
    <property type="protein sequence ID" value="SOD91681.1"/>
    <property type="molecule type" value="Genomic_DNA"/>
</dbReference>
<dbReference type="CDD" id="cd00221">
    <property type="entry name" value="Vsr"/>
    <property type="match status" value="1"/>
</dbReference>
<dbReference type="AlphaFoldDB" id="A0A286G842"/>
<gene>
    <name evidence="8" type="ORF">SAMN06269250_3586</name>
</gene>
<dbReference type="PIRSF" id="PIRSF018267">
    <property type="entry name" value="VSR_endonuc"/>
    <property type="match status" value="1"/>
</dbReference>
<evidence type="ECO:0000313" key="8">
    <source>
        <dbReference type="EMBL" id="SOD91681.1"/>
    </source>
</evidence>
<keyword evidence="1 6" id="KW-0540">Nuclease</keyword>
<evidence type="ECO:0000256" key="2">
    <source>
        <dbReference type="ARBA" id="ARBA00022759"/>
    </source>
</evidence>
<reference evidence="9" key="1">
    <citation type="submission" date="2017-09" db="EMBL/GenBank/DDBJ databases">
        <authorList>
            <person name="Varghese N."/>
            <person name="Submissions S."/>
        </authorList>
    </citation>
    <scope>NUCLEOTIDE SEQUENCE [LARGE SCALE GENOMIC DNA]</scope>
    <source>
        <strain evidence="9">DSM 29961</strain>
    </source>
</reference>
<organism evidence="8 9">
    <name type="scientific">Spirosoma fluviale</name>
    <dbReference type="NCBI Taxonomy" id="1597977"/>
    <lineage>
        <taxon>Bacteria</taxon>
        <taxon>Pseudomonadati</taxon>
        <taxon>Bacteroidota</taxon>
        <taxon>Cytophagia</taxon>
        <taxon>Cytophagales</taxon>
        <taxon>Cytophagaceae</taxon>
        <taxon>Spirosoma</taxon>
    </lineage>
</organism>
<sequence length="148" mass="17782">MDKLTKEQRRKNMQAVKATGSKIEIALAKALFASGYRYRKNDKTVFGKPDLTFKKLKIAIFVDSEFWHGKDWEIHKYDHKSNQDFWHQKIERNIQRDKDVNKALEESGWSVLRFWGKDIQKEINLCINKIEEIIKSRNNEFHKDTQRR</sequence>
<dbReference type="EC" id="3.1.-.-" evidence="6"/>
<dbReference type="Pfam" id="PF04480">
    <property type="entry name" value="DUF559"/>
    <property type="match status" value="1"/>
</dbReference>
<dbReference type="Pfam" id="PF03852">
    <property type="entry name" value="Vsr"/>
    <property type="match status" value="1"/>
</dbReference>
<dbReference type="GO" id="GO:0004519">
    <property type="term" value="F:endonuclease activity"/>
    <property type="evidence" value="ECO:0007669"/>
    <property type="project" value="UniProtKB-KW"/>
</dbReference>
<evidence type="ECO:0000313" key="9">
    <source>
        <dbReference type="Proteomes" id="UP000219452"/>
    </source>
</evidence>
<proteinExistence type="inferred from homology"/>
<dbReference type="NCBIfam" id="TIGR00632">
    <property type="entry name" value="vsr"/>
    <property type="match status" value="1"/>
</dbReference>
<evidence type="ECO:0000256" key="3">
    <source>
        <dbReference type="ARBA" id="ARBA00022763"/>
    </source>
</evidence>
<accession>A0A286G842</accession>
<name>A0A286G842_9BACT</name>
<keyword evidence="9" id="KW-1185">Reference proteome</keyword>
<keyword evidence="2 6" id="KW-0255">Endonuclease</keyword>
<keyword evidence="5 6" id="KW-0234">DNA repair</keyword>
<dbReference type="SUPFAM" id="SSF52980">
    <property type="entry name" value="Restriction endonuclease-like"/>
    <property type="match status" value="1"/>
</dbReference>
<dbReference type="InterPro" id="IPR007569">
    <property type="entry name" value="DUF559"/>
</dbReference>
<dbReference type="RefSeq" id="WP_097127162.1">
    <property type="nucleotide sequence ID" value="NZ_OCNH01000003.1"/>
</dbReference>
<protein>
    <recommendedName>
        <fullName evidence="6">Very short patch repair endonuclease</fullName>
        <ecNumber evidence="6">3.1.-.-</ecNumber>
    </recommendedName>
</protein>
<evidence type="ECO:0000256" key="6">
    <source>
        <dbReference type="PIRNR" id="PIRNR018267"/>
    </source>
</evidence>
<dbReference type="OrthoDB" id="9801520at2"/>
<dbReference type="Proteomes" id="UP000219452">
    <property type="component" value="Unassembled WGS sequence"/>
</dbReference>
<evidence type="ECO:0000256" key="4">
    <source>
        <dbReference type="ARBA" id="ARBA00022801"/>
    </source>
</evidence>
<keyword evidence="4 6" id="KW-0378">Hydrolase</keyword>